<dbReference type="Proteomes" id="UP000822476">
    <property type="component" value="Unassembled WGS sequence"/>
</dbReference>
<keyword evidence="1" id="KW-0472">Membrane</keyword>
<sequence length="386" mass="43939">PRTSLQLSVIDLENRLIRQVNENQPIRLELQQITDTDSLSIDFCVTTAHLVGKTEELYLKAIKRTIWSQRCARRLGDVNQFESEIRGLNFLVLDPNLWVTPEITGFPLRTESLKAIRLVPDHKYLRFICQIRFGEHSSRQKITSNEEFCRFSPDDENYDKDDRVRIVATSVQILFPENSTASCHVIFDFTKRQLIITGLSILLVSLAVGSLLVCAFRNDSAVMRMLANCRRRKSCGELIRHCRYHSNLIYTNDTLRADLRTLNVSEPGEQFDVKELHYPTICSVVDCTDRRVTSRLVGNQMGTTGPCTPNQTILSNPLCSSVSSQSNREIYNDTSRAKVDEQMLKVFHTGENVLNSTTGPFSLCFSPTDCSLKPSWSMSLGTVQRY</sequence>
<organism evidence="2 3">
    <name type="scientific">Paragonimus skrjabini miyazakii</name>
    <dbReference type="NCBI Taxonomy" id="59628"/>
    <lineage>
        <taxon>Eukaryota</taxon>
        <taxon>Metazoa</taxon>
        <taxon>Spiralia</taxon>
        <taxon>Lophotrochozoa</taxon>
        <taxon>Platyhelminthes</taxon>
        <taxon>Trematoda</taxon>
        <taxon>Digenea</taxon>
        <taxon>Plagiorchiida</taxon>
        <taxon>Troglotremata</taxon>
        <taxon>Troglotrematidae</taxon>
        <taxon>Paragonimus</taxon>
    </lineage>
</organism>
<keyword evidence="1" id="KW-1133">Transmembrane helix</keyword>
<protein>
    <submittedName>
        <fullName evidence="2">Uncharacterized protein</fullName>
    </submittedName>
</protein>
<keyword evidence="1" id="KW-0812">Transmembrane</keyword>
<accession>A0A8S9Z697</accession>
<dbReference type="EMBL" id="JTDE01001254">
    <property type="protein sequence ID" value="KAF7259328.1"/>
    <property type="molecule type" value="Genomic_DNA"/>
</dbReference>
<evidence type="ECO:0000256" key="1">
    <source>
        <dbReference type="SAM" id="Phobius"/>
    </source>
</evidence>
<evidence type="ECO:0000313" key="2">
    <source>
        <dbReference type="EMBL" id="KAF7259328.1"/>
    </source>
</evidence>
<comment type="caution">
    <text evidence="2">The sequence shown here is derived from an EMBL/GenBank/DDBJ whole genome shotgun (WGS) entry which is preliminary data.</text>
</comment>
<reference evidence="2" key="1">
    <citation type="submission" date="2019-07" db="EMBL/GenBank/DDBJ databases">
        <title>Annotation for the trematode Paragonimus miyazaki's.</title>
        <authorList>
            <person name="Choi Y.-J."/>
        </authorList>
    </citation>
    <scope>NUCLEOTIDE SEQUENCE</scope>
    <source>
        <strain evidence="2">Japan</strain>
    </source>
</reference>
<keyword evidence="3" id="KW-1185">Reference proteome</keyword>
<proteinExistence type="predicted"/>
<feature type="non-terminal residue" evidence="2">
    <location>
        <position position="1"/>
    </location>
</feature>
<dbReference type="AlphaFoldDB" id="A0A8S9Z697"/>
<feature type="transmembrane region" description="Helical" evidence="1">
    <location>
        <begin position="194"/>
        <end position="216"/>
    </location>
</feature>
<dbReference type="OrthoDB" id="10373757at2759"/>
<name>A0A8S9Z697_9TREM</name>
<evidence type="ECO:0000313" key="3">
    <source>
        <dbReference type="Proteomes" id="UP000822476"/>
    </source>
</evidence>
<gene>
    <name evidence="2" type="ORF">EG68_03513</name>
</gene>